<dbReference type="GO" id="GO:0051537">
    <property type="term" value="F:2 iron, 2 sulfur cluster binding"/>
    <property type="evidence" value="ECO:0007669"/>
    <property type="project" value="UniProtKB-KW"/>
</dbReference>
<dbReference type="SUPFAM" id="SSF50022">
    <property type="entry name" value="ISP domain"/>
    <property type="match status" value="1"/>
</dbReference>
<evidence type="ECO:0000256" key="3">
    <source>
        <dbReference type="ARBA" id="ARBA00023004"/>
    </source>
</evidence>
<gene>
    <name evidence="8" type="ORF">SAMN05216337_102773</name>
</gene>
<proteinExistence type="inferred from homology"/>
<accession>A0A1G7DEN0</accession>
<evidence type="ECO:0000259" key="7">
    <source>
        <dbReference type="PROSITE" id="PS51296"/>
    </source>
</evidence>
<dbReference type="EMBL" id="FMZW01000027">
    <property type="protein sequence ID" value="SDE49265.1"/>
    <property type="molecule type" value="Genomic_DNA"/>
</dbReference>
<evidence type="ECO:0000313" key="8">
    <source>
        <dbReference type="EMBL" id="SDE49265.1"/>
    </source>
</evidence>
<dbReference type="CDD" id="cd03528">
    <property type="entry name" value="Rieske_RO_ferredoxin"/>
    <property type="match status" value="1"/>
</dbReference>
<keyword evidence="2" id="KW-0479">Metal-binding</keyword>
<comment type="cofactor">
    <cofactor evidence="5">
        <name>[2Fe-2S] cluster</name>
        <dbReference type="ChEBI" id="CHEBI:190135"/>
    </cofactor>
</comment>
<keyword evidence="1" id="KW-0001">2Fe-2S</keyword>
<sequence length="108" mass="11799">MTDDQGTWHEAAALGALNEGEPYGIEIGRHHVALYRVGNEYYATSNICTHAEALLSDGILEGCEIECPLHMGRFDIRTGEALTSPVEIDIQTYPVRVAGDRLEVCLPA</sequence>
<dbReference type="GO" id="GO:0051213">
    <property type="term" value="F:dioxygenase activity"/>
    <property type="evidence" value="ECO:0007669"/>
    <property type="project" value="UniProtKB-KW"/>
</dbReference>
<protein>
    <submittedName>
        <fullName evidence="8">Naphthalene 1,2-dioxygenase system ferredoxin subunit</fullName>
    </submittedName>
</protein>
<keyword evidence="3" id="KW-0408">Iron</keyword>
<evidence type="ECO:0000256" key="4">
    <source>
        <dbReference type="ARBA" id="ARBA00023014"/>
    </source>
</evidence>
<keyword evidence="8" id="KW-0560">Oxidoreductase</keyword>
<evidence type="ECO:0000256" key="5">
    <source>
        <dbReference type="ARBA" id="ARBA00034078"/>
    </source>
</evidence>
<dbReference type="PROSITE" id="PS51296">
    <property type="entry name" value="RIESKE"/>
    <property type="match status" value="1"/>
</dbReference>
<name>A0A1G7DEN0_9BRAD</name>
<dbReference type="AlphaFoldDB" id="A0A1G7DEN0"/>
<evidence type="ECO:0000256" key="2">
    <source>
        <dbReference type="ARBA" id="ARBA00022723"/>
    </source>
</evidence>
<dbReference type="InterPro" id="IPR036922">
    <property type="entry name" value="Rieske_2Fe-2S_sf"/>
</dbReference>
<evidence type="ECO:0000256" key="1">
    <source>
        <dbReference type="ARBA" id="ARBA00022714"/>
    </source>
</evidence>
<dbReference type="PANTHER" id="PTHR21496:SF0">
    <property type="entry name" value="RIESKE DOMAIN-CONTAINING PROTEIN"/>
    <property type="match status" value="1"/>
</dbReference>
<dbReference type="PANTHER" id="PTHR21496">
    <property type="entry name" value="FERREDOXIN-RELATED"/>
    <property type="match status" value="1"/>
</dbReference>
<dbReference type="RefSeq" id="WP_092086109.1">
    <property type="nucleotide sequence ID" value="NZ_FMZW01000027.1"/>
</dbReference>
<dbReference type="InterPro" id="IPR017941">
    <property type="entry name" value="Rieske_2Fe-2S"/>
</dbReference>
<dbReference type="GO" id="GO:0046872">
    <property type="term" value="F:metal ion binding"/>
    <property type="evidence" value="ECO:0007669"/>
    <property type="project" value="UniProtKB-KW"/>
</dbReference>
<dbReference type="Proteomes" id="UP000199245">
    <property type="component" value="Unassembled WGS sequence"/>
</dbReference>
<dbReference type="Gene3D" id="2.102.10.10">
    <property type="entry name" value="Rieske [2Fe-2S] iron-sulphur domain"/>
    <property type="match status" value="1"/>
</dbReference>
<keyword evidence="8" id="KW-0223">Dioxygenase</keyword>
<evidence type="ECO:0000313" key="9">
    <source>
        <dbReference type="Proteomes" id="UP000199245"/>
    </source>
</evidence>
<dbReference type="Pfam" id="PF00355">
    <property type="entry name" value="Rieske"/>
    <property type="match status" value="1"/>
</dbReference>
<feature type="domain" description="Rieske" evidence="7">
    <location>
        <begin position="9"/>
        <end position="104"/>
    </location>
</feature>
<keyword evidence="4" id="KW-0411">Iron-sulfur</keyword>
<evidence type="ECO:0000256" key="6">
    <source>
        <dbReference type="ARBA" id="ARBA00038001"/>
    </source>
</evidence>
<comment type="similarity">
    <text evidence="6">Belongs to the bacterial ring-hydroxylating dioxygenase ferredoxin component family.</text>
</comment>
<reference evidence="8 9" key="1">
    <citation type="submission" date="2016-10" db="EMBL/GenBank/DDBJ databases">
        <authorList>
            <person name="de Groot N.N."/>
        </authorList>
    </citation>
    <scope>NUCLEOTIDE SEQUENCE [LARGE SCALE GENOMIC DNA]</scope>
    <source>
        <strain evidence="8 9">R5</strain>
    </source>
</reference>
<organism evidence="8 9">
    <name type="scientific">Bradyrhizobium brasilense</name>
    <dbReference type="NCBI Taxonomy" id="1419277"/>
    <lineage>
        <taxon>Bacteria</taxon>
        <taxon>Pseudomonadati</taxon>
        <taxon>Pseudomonadota</taxon>
        <taxon>Alphaproteobacteria</taxon>
        <taxon>Hyphomicrobiales</taxon>
        <taxon>Nitrobacteraceae</taxon>
        <taxon>Bradyrhizobium</taxon>
    </lineage>
</organism>